<dbReference type="PANTHER" id="PTHR12329:SF11">
    <property type="entry name" value="BAG FAMILY MOLECULAR CHAPERONE REGULATOR 1"/>
    <property type="match status" value="1"/>
</dbReference>
<evidence type="ECO:0000313" key="2">
    <source>
        <dbReference type="EMBL" id="ONM53601.1"/>
    </source>
</evidence>
<dbReference type="PANTHER" id="PTHR12329">
    <property type="entry name" value="BCL2-ASSOCIATED ATHANOGENE"/>
    <property type="match status" value="1"/>
</dbReference>
<dbReference type="InterPro" id="IPR039773">
    <property type="entry name" value="BAG_chaperone_regulator"/>
</dbReference>
<dbReference type="SMR" id="A0A1D6HZW7"/>
<feature type="region of interest" description="Disordered" evidence="1">
    <location>
        <begin position="1"/>
        <end position="68"/>
    </location>
</feature>
<proteinExistence type="predicted"/>
<dbReference type="GO" id="GO:0050821">
    <property type="term" value="P:protein stabilization"/>
    <property type="evidence" value="ECO:0000318"/>
    <property type="project" value="GO_Central"/>
</dbReference>
<dbReference type="Proteomes" id="UP000007305">
    <property type="component" value="Chromosome 7"/>
</dbReference>
<evidence type="ECO:0000313" key="4">
    <source>
        <dbReference type="Proteomes" id="UP000007305"/>
    </source>
</evidence>
<gene>
    <name evidence="2" type="ORF">ZEAMMB73_Zm00001d019709</name>
</gene>
<dbReference type="Gramene" id="Zm00001eb307370_T001">
    <property type="protein sequence ID" value="Zm00001eb307370_P001"/>
    <property type="gene ID" value="Zm00001eb307370"/>
</dbReference>
<reference evidence="3" key="2">
    <citation type="submission" date="2019-07" db="EMBL/GenBank/DDBJ databases">
        <authorList>
            <person name="Seetharam A."/>
            <person name="Woodhouse M."/>
            <person name="Cannon E."/>
        </authorList>
    </citation>
    <scope>NUCLEOTIDE SEQUENCE [LARGE SCALE GENOMIC DNA]</scope>
    <source>
        <strain evidence="3">cv. B73</strain>
    </source>
</reference>
<dbReference type="GO" id="GO:0000774">
    <property type="term" value="F:adenyl-nucleotide exchange factor activity"/>
    <property type="evidence" value="ECO:0000318"/>
    <property type="project" value="GO_Central"/>
</dbReference>
<feature type="compositionally biased region" description="Basic and acidic residues" evidence="1">
    <location>
        <begin position="26"/>
        <end position="41"/>
    </location>
</feature>
<reference evidence="3" key="3">
    <citation type="submission" date="2021-05" db="UniProtKB">
        <authorList>
            <consortium name="EnsemblPlants"/>
        </authorList>
    </citation>
    <scope>IDENTIFICATION</scope>
    <source>
        <strain evidence="3">cv. B73</strain>
    </source>
</reference>
<dbReference type="AlphaFoldDB" id="A0A1D6HZW7"/>
<feature type="compositionally biased region" description="Basic and acidic residues" evidence="1">
    <location>
        <begin position="1"/>
        <end position="16"/>
    </location>
</feature>
<evidence type="ECO:0000313" key="3">
    <source>
        <dbReference type="EnsemblPlants" id="Zm00001eb307370_P001"/>
    </source>
</evidence>
<reference evidence="2 4" key="1">
    <citation type="submission" date="2015-12" db="EMBL/GenBank/DDBJ databases">
        <title>Update maize B73 reference genome by single molecule sequencing technologies.</title>
        <authorList>
            <consortium name="Maize Genome Sequencing Project"/>
            <person name="Ware D."/>
        </authorList>
    </citation>
    <scope>NUCLEOTIDE SEQUENCE [LARGE SCALE GENOMIC DNA]</scope>
    <source>
        <strain evidence="4">cv. B73</strain>
        <tissue evidence="2">Seedling</tissue>
    </source>
</reference>
<dbReference type="GO" id="GO:0051087">
    <property type="term" value="F:protein-folding chaperone binding"/>
    <property type="evidence" value="ECO:0000318"/>
    <property type="project" value="GO_Central"/>
</dbReference>
<organism evidence="2">
    <name type="scientific">Zea mays</name>
    <name type="common">Maize</name>
    <dbReference type="NCBI Taxonomy" id="4577"/>
    <lineage>
        <taxon>Eukaryota</taxon>
        <taxon>Viridiplantae</taxon>
        <taxon>Streptophyta</taxon>
        <taxon>Embryophyta</taxon>
        <taxon>Tracheophyta</taxon>
        <taxon>Spermatophyta</taxon>
        <taxon>Magnoliopsida</taxon>
        <taxon>Liliopsida</taxon>
        <taxon>Poales</taxon>
        <taxon>Poaceae</taxon>
        <taxon>PACMAD clade</taxon>
        <taxon>Panicoideae</taxon>
        <taxon>Andropogonodae</taxon>
        <taxon>Andropogoneae</taxon>
        <taxon>Tripsacinae</taxon>
        <taxon>Zea</taxon>
    </lineage>
</organism>
<dbReference type="EMBL" id="CM007650">
    <property type="protein sequence ID" value="ONM53601.1"/>
    <property type="molecule type" value="Genomic_DNA"/>
</dbReference>
<evidence type="ECO:0000256" key="1">
    <source>
        <dbReference type="SAM" id="MobiDB-lite"/>
    </source>
</evidence>
<dbReference type="STRING" id="4577.A0A1D6HZW7"/>
<name>A0A1D6HZW7_MAIZE</name>
<sequence length="155" mass="16121">MDHGSGSRDLGGEQRGRRALMPGVASDHESGSRDLGGEQRGRRACAAADHGGNESASESGAEGEDRSKMVLLEEPAVQAKRLLEQRCADKVERAAKSISRISLDVDKLTTKARKGCIVWGGRASRGEGDGAKNGGGVVASSKICVGGEGMASWGW</sequence>
<accession>A0A1D6HZW7</accession>
<keyword evidence="4" id="KW-1185">Reference proteome</keyword>
<dbReference type="EnsemblPlants" id="Zm00001eb307370_T001">
    <property type="protein sequence ID" value="Zm00001eb307370_P001"/>
    <property type="gene ID" value="Zm00001eb307370"/>
</dbReference>
<protein>
    <submittedName>
        <fullName evidence="2 3">Uncharacterized protein</fullName>
    </submittedName>
</protein>
<dbReference type="GO" id="GO:0005737">
    <property type="term" value="C:cytoplasm"/>
    <property type="evidence" value="ECO:0000318"/>
    <property type="project" value="GO_Central"/>
</dbReference>